<evidence type="ECO:0000313" key="2">
    <source>
        <dbReference type="Proteomes" id="UP000595437"/>
    </source>
</evidence>
<organism evidence="1 2">
    <name type="scientific">Caligus rogercresseyi</name>
    <name type="common">Sea louse</name>
    <dbReference type="NCBI Taxonomy" id="217165"/>
    <lineage>
        <taxon>Eukaryota</taxon>
        <taxon>Metazoa</taxon>
        <taxon>Ecdysozoa</taxon>
        <taxon>Arthropoda</taxon>
        <taxon>Crustacea</taxon>
        <taxon>Multicrustacea</taxon>
        <taxon>Hexanauplia</taxon>
        <taxon>Copepoda</taxon>
        <taxon>Siphonostomatoida</taxon>
        <taxon>Caligidae</taxon>
        <taxon>Caligus</taxon>
    </lineage>
</organism>
<keyword evidence="2" id="KW-1185">Reference proteome</keyword>
<name>A0A7T8KCD6_CALRO</name>
<proteinExistence type="predicted"/>
<sequence>MTTLKPETLELDATIAQFCNFQLQFDNYYTANRMELLPIREQRAHLHSCLSSKVQDTIKHLLEVQDSAR</sequence>
<evidence type="ECO:0000313" key="1">
    <source>
        <dbReference type="EMBL" id="QQP53327.1"/>
    </source>
</evidence>
<dbReference type="OrthoDB" id="10622299at2759"/>
<gene>
    <name evidence="1" type="ORF">FKW44_005773</name>
</gene>
<accession>A0A7T8KCD6</accession>
<dbReference type="Proteomes" id="UP000595437">
    <property type="component" value="Chromosome 4"/>
</dbReference>
<dbReference type="AlphaFoldDB" id="A0A7T8KCD6"/>
<dbReference type="EMBL" id="CP045893">
    <property type="protein sequence ID" value="QQP53327.1"/>
    <property type="molecule type" value="Genomic_DNA"/>
</dbReference>
<protein>
    <submittedName>
        <fullName evidence="1">Uncharacterized protein</fullName>
    </submittedName>
</protein>
<reference evidence="2" key="1">
    <citation type="submission" date="2021-01" db="EMBL/GenBank/DDBJ databases">
        <title>Caligus Genome Assembly.</title>
        <authorList>
            <person name="Gallardo-Escarate C."/>
        </authorList>
    </citation>
    <scope>NUCLEOTIDE SEQUENCE [LARGE SCALE GENOMIC DNA]</scope>
</reference>